<dbReference type="AlphaFoldDB" id="A0A174IZG5"/>
<sequence length="55" mass="6528">MFKHIYIAYRTHFIPPFLPATYKHTITRNSINNSKFTYLAIIILRQLSPDGARYI</sequence>
<dbReference type="Proteomes" id="UP000095419">
    <property type="component" value="Unassembled WGS sequence"/>
</dbReference>
<dbReference type="EMBL" id="CYZF01000007">
    <property type="protein sequence ID" value="CUO90728.1"/>
    <property type="molecule type" value="Genomic_DNA"/>
</dbReference>
<gene>
    <name evidence="1" type="ORF">ERS417307_02708</name>
</gene>
<evidence type="ECO:0000313" key="2">
    <source>
        <dbReference type="Proteomes" id="UP000095419"/>
    </source>
</evidence>
<proteinExistence type="predicted"/>
<protein>
    <submittedName>
        <fullName evidence="1">Uncharacterized protein</fullName>
    </submittedName>
</protein>
<name>A0A174IZG5_BACUN</name>
<evidence type="ECO:0000313" key="1">
    <source>
        <dbReference type="EMBL" id="CUO90728.1"/>
    </source>
</evidence>
<accession>A0A174IZG5</accession>
<reference evidence="1 2" key="1">
    <citation type="submission" date="2015-09" db="EMBL/GenBank/DDBJ databases">
        <authorList>
            <consortium name="Pathogen Informatics"/>
        </authorList>
    </citation>
    <scope>NUCLEOTIDE SEQUENCE [LARGE SCALE GENOMIC DNA]</scope>
    <source>
        <strain evidence="1 2">2789STDY5608791</strain>
    </source>
</reference>
<organism evidence="1 2">
    <name type="scientific">Bacteroides uniformis</name>
    <dbReference type="NCBI Taxonomy" id="820"/>
    <lineage>
        <taxon>Bacteria</taxon>
        <taxon>Pseudomonadati</taxon>
        <taxon>Bacteroidota</taxon>
        <taxon>Bacteroidia</taxon>
        <taxon>Bacteroidales</taxon>
        <taxon>Bacteroidaceae</taxon>
        <taxon>Bacteroides</taxon>
    </lineage>
</organism>